<sequence length="164" mass="18470">MEIITMRSFSSKSVKRYLRRREYKRVHDEIADQKRVRVTRFGGGGSRRPRQFWKIRIVPRLRWRLIVASPLKLLAGMKNAYVRMMIGLAGNVGSLNTNNAFGAKRIPKARQTPTVYSAEEIENRLIQEIYLTLKASSQTELPAADTAAPQPAAAVAAPPPLIVL</sequence>
<dbReference type="PANTHER" id="PTHR33702:SF16">
    <property type="match status" value="1"/>
</dbReference>
<dbReference type="AlphaFoldDB" id="A0AAN7JXV6"/>
<dbReference type="EMBL" id="JAXIOK010000014">
    <property type="protein sequence ID" value="KAK4755142.1"/>
    <property type="molecule type" value="Genomic_DNA"/>
</dbReference>
<name>A0AAN7JXV6_9MYRT</name>
<proteinExistence type="predicted"/>
<organism evidence="1 2">
    <name type="scientific">Trapa incisa</name>
    <dbReference type="NCBI Taxonomy" id="236973"/>
    <lineage>
        <taxon>Eukaryota</taxon>
        <taxon>Viridiplantae</taxon>
        <taxon>Streptophyta</taxon>
        <taxon>Embryophyta</taxon>
        <taxon>Tracheophyta</taxon>
        <taxon>Spermatophyta</taxon>
        <taxon>Magnoliopsida</taxon>
        <taxon>eudicotyledons</taxon>
        <taxon>Gunneridae</taxon>
        <taxon>Pentapetalae</taxon>
        <taxon>rosids</taxon>
        <taxon>malvids</taxon>
        <taxon>Myrtales</taxon>
        <taxon>Lythraceae</taxon>
        <taxon>Trapa</taxon>
    </lineage>
</organism>
<accession>A0AAN7JXV6</accession>
<dbReference type="PANTHER" id="PTHR33702">
    <property type="entry name" value="BNAA09G40010D PROTEIN"/>
    <property type="match status" value="1"/>
</dbReference>
<dbReference type="Proteomes" id="UP001345219">
    <property type="component" value="Chromosome 8"/>
</dbReference>
<gene>
    <name evidence="1" type="ORF">SAY87_008899</name>
</gene>
<evidence type="ECO:0000313" key="2">
    <source>
        <dbReference type="Proteomes" id="UP001345219"/>
    </source>
</evidence>
<evidence type="ECO:0000313" key="1">
    <source>
        <dbReference type="EMBL" id="KAK4755142.1"/>
    </source>
</evidence>
<comment type="caution">
    <text evidence="1">The sequence shown here is derived from an EMBL/GenBank/DDBJ whole genome shotgun (WGS) entry which is preliminary data.</text>
</comment>
<keyword evidence="2" id="KW-1185">Reference proteome</keyword>
<protein>
    <submittedName>
        <fullName evidence="1">Uncharacterized protein</fullName>
    </submittedName>
</protein>
<reference evidence="1 2" key="1">
    <citation type="journal article" date="2023" name="Hortic Res">
        <title>Pangenome of water caltrop reveals structural variations and asymmetric subgenome divergence after allopolyploidization.</title>
        <authorList>
            <person name="Zhang X."/>
            <person name="Chen Y."/>
            <person name="Wang L."/>
            <person name="Yuan Y."/>
            <person name="Fang M."/>
            <person name="Shi L."/>
            <person name="Lu R."/>
            <person name="Comes H.P."/>
            <person name="Ma Y."/>
            <person name="Chen Y."/>
            <person name="Huang G."/>
            <person name="Zhou Y."/>
            <person name="Zheng Z."/>
            <person name="Qiu Y."/>
        </authorList>
    </citation>
    <scope>NUCLEOTIDE SEQUENCE [LARGE SCALE GENOMIC DNA]</scope>
    <source>
        <tissue evidence="1">Roots</tissue>
    </source>
</reference>